<organism evidence="2 3">
    <name type="scientific">Paenibacillus polysaccharolyticus</name>
    <dbReference type="NCBI Taxonomy" id="582692"/>
    <lineage>
        <taxon>Bacteria</taxon>
        <taxon>Bacillati</taxon>
        <taxon>Bacillota</taxon>
        <taxon>Bacilli</taxon>
        <taxon>Bacillales</taxon>
        <taxon>Paenibacillaceae</taxon>
        <taxon>Paenibacillus</taxon>
    </lineage>
</organism>
<dbReference type="RefSeq" id="WP_090915194.1">
    <property type="nucleotide sequence ID" value="NZ_FMVM01000001.1"/>
</dbReference>
<reference evidence="3" key="1">
    <citation type="submission" date="2016-10" db="EMBL/GenBank/DDBJ databases">
        <authorList>
            <person name="Varghese N."/>
            <person name="Submissions S."/>
        </authorList>
    </citation>
    <scope>NUCLEOTIDE SEQUENCE [LARGE SCALE GENOMIC DNA]</scope>
    <source>
        <strain evidence="3">BL9</strain>
    </source>
</reference>
<feature type="transmembrane region" description="Helical" evidence="1">
    <location>
        <begin position="135"/>
        <end position="153"/>
    </location>
</feature>
<feature type="transmembrane region" description="Helical" evidence="1">
    <location>
        <begin position="21"/>
        <end position="43"/>
    </location>
</feature>
<accession>A0A1G5B9P7</accession>
<name>A0A1G5B9P7_9BACL</name>
<sequence>MTDRSENSGNSGNSNNSDKSYLLAAMHGLLGLGAVIGGFMLILDPSGKMLNMPVSLLERSPFSDFLIPGMILLLVLGLFPIVICIALLRRIHWTLVEKLNLYPKRYWAWTFSLYTSYALLIWIIVQLYIIQTVSLIHLFYFAWGLGIQMVTLLPDIQRRYSI</sequence>
<evidence type="ECO:0000313" key="3">
    <source>
        <dbReference type="Proteomes" id="UP000198538"/>
    </source>
</evidence>
<keyword evidence="3" id="KW-1185">Reference proteome</keyword>
<evidence type="ECO:0000256" key="1">
    <source>
        <dbReference type="SAM" id="Phobius"/>
    </source>
</evidence>
<protein>
    <submittedName>
        <fullName evidence="2">Uncharacterized protein</fullName>
    </submittedName>
</protein>
<feature type="transmembrane region" description="Helical" evidence="1">
    <location>
        <begin position="108"/>
        <end position="129"/>
    </location>
</feature>
<dbReference type="EMBL" id="FMVM01000001">
    <property type="protein sequence ID" value="SCX86822.1"/>
    <property type="molecule type" value="Genomic_DNA"/>
</dbReference>
<proteinExistence type="predicted"/>
<keyword evidence="1" id="KW-0472">Membrane</keyword>
<dbReference type="STRING" id="582692.SAMN05720606_101281"/>
<feature type="transmembrane region" description="Helical" evidence="1">
    <location>
        <begin position="65"/>
        <end position="88"/>
    </location>
</feature>
<dbReference type="Proteomes" id="UP000198538">
    <property type="component" value="Unassembled WGS sequence"/>
</dbReference>
<dbReference type="AlphaFoldDB" id="A0A1G5B9P7"/>
<evidence type="ECO:0000313" key="2">
    <source>
        <dbReference type="EMBL" id="SCX86822.1"/>
    </source>
</evidence>
<gene>
    <name evidence="2" type="ORF">SAMN05720606_101281</name>
</gene>
<keyword evidence="1" id="KW-0812">Transmembrane</keyword>
<keyword evidence="1" id="KW-1133">Transmembrane helix</keyword>